<evidence type="ECO:0000256" key="6">
    <source>
        <dbReference type="SAM" id="MobiDB-lite"/>
    </source>
</evidence>
<keyword evidence="5 8" id="KW-0430">Lectin</keyword>
<dbReference type="InterPro" id="IPR033992">
    <property type="entry name" value="NKR-like_CTLD"/>
</dbReference>
<dbReference type="SUPFAM" id="SSF56436">
    <property type="entry name" value="C-type lectin-like"/>
    <property type="match status" value="1"/>
</dbReference>
<evidence type="ECO:0000256" key="4">
    <source>
        <dbReference type="ARBA" id="ARBA00022525"/>
    </source>
</evidence>
<gene>
    <name evidence="8" type="primary">CLEC2D</name>
    <name evidence="8" type="ORF">L345_14646</name>
</gene>
<evidence type="ECO:0000256" key="1">
    <source>
        <dbReference type="ARBA" id="ARBA00004401"/>
    </source>
</evidence>
<dbReference type="Proteomes" id="UP000018936">
    <property type="component" value="Unassembled WGS sequence"/>
</dbReference>
<dbReference type="SMART" id="SM00034">
    <property type="entry name" value="CLECT"/>
    <property type="match status" value="1"/>
</dbReference>
<feature type="region of interest" description="Disordered" evidence="6">
    <location>
        <begin position="185"/>
        <end position="208"/>
    </location>
</feature>
<evidence type="ECO:0000313" key="9">
    <source>
        <dbReference type="Proteomes" id="UP000018936"/>
    </source>
</evidence>
<comment type="caution">
    <text evidence="8">The sequence shown here is derived from an EMBL/GenBank/DDBJ whole genome shotgun (WGS) entry which is preliminary data.</text>
</comment>
<dbReference type="Pfam" id="PF00059">
    <property type="entry name" value="Lectin_C"/>
    <property type="match status" value="1"/>
</dbReference>
<dbReference type="InterPro" id="IPR016187">
    <property type="entry name" value="CTDL_fold"/>
</dbReference>
<dbReference type="EMBL" id="AZIM01005406">
    <property type="protein sequence ID" value="ETE59623.1"/>
    <property type="molecule type" value="Genomic_DNA"/>
</dbReference>
<comment type="similarity">
    <text evidence="3">Belongs to the true venom lectin family.</text>
</comment>
<sequence length="208" mass="23553">MDAELVYENIKSSQDSSSRRRSGKLMLVHRQIPTFSGCLRCYRKEGNQTAWKMQGETKGAEGNSECLDRLTPEVTGSSDAMCIRNAVKKSKSRPFSPPFASQGVACPVSWIGYGGKCFYVAKEERNWSLSLETCSSFNASLAVIDTQNELDFWVKIFYPFHYWFGLSREVNQVWKWSNGTEFRNHVMAPSETGSKEDDETEPGPTEED</sequence>
<dbReference type="PROSITE" id="PS50041">
    <property type="entry name" value="C_TYPE_LECTIN_2"/>
    <property type="match status" value="1"/>
</dbReference>
<dbReference type="CDD" id="cd03593">
    <property type="entry name" value="CLECT_NK_receptors_like"/>
    <property type="match status" value="1"/>
</dbReference>
<dbReference type="InterPro" id="IPR050828">
    <property type="entry name" value="C-type_lectin/matrix_domain"/>
</dbReference>
<name>V8NDB3_OPHHA</name>
<dbReference type="GO" id="GO:0005886">
    <property type="term" value="C:plasma membrane"/>
    <property type="evidence" value="ECO:0007669"/>
    <property type="project" value="UniProtKB-SubCell"/>
</dbReference>
<dbReference type="InterPro" id="IPR001304">
    <property type="entry name" value="C-type_lectin-like"/>
</dbReference>
<feature type="non-terminal residue" evidence="8">
    <location>
        <position position="208"/>
    </location>
</feature>
<keyword evidence="9" id="KW-1185">Reference proteome</keyword>
<feature type="domain" description="C-type lectin" evidence="7">
    <location>
        <begin position="113"/>
        <end position="197"/>
    </location>
</feature>
<evidence type="ECO:0000256" key="3">
    <source>
        <dbReference type="ARBA" id="ARBA00006250"/>
    </source>
</evidence>
<keyword evidence="4" id="KW-0964">Secreted</keyword>
<proteinExistence type="inferred from homology"/>
<organism evidence="8 9">
    <name type="scientific">Ophiophagus hannah</name>
    <name type="common">King cobra</name>
    <name type="synonym">Naja hannah</name>
    <dbReference type="NCBI Taxonomy" id="8665"/>
    <lineage>
        <taxon>Eukaryota</taxon>
        <taxon>Metazoa</taxon>
        <taxon>Chordata</taxon>
        <taxon>Craniata</taxon>
        <taxon>Vertebrata</taxon>
        <taxon>Euteleostomi</taxon>
        <taxon>Lepidosauria</taxon>
        <taxon>Squamata</taxon>
        <taxon>Bifurcata</taxon>
        <taxon>Unidentata</taxon>
        <taxon>Episquamata</taxon>
        <taxon>Toxicofera</taxon>
        <taxon>Serpentes</taxon>
        <taxon>Colubroidea</taxon>
        <taxon>Elapidae</taxon>
        <taxon>Elapinae</taxon>
        <taxon>Ophiophagus</taxon>
    </lineage>
</organism>
<dbReference type="GO" id="GO:0030246">
    <property type="term" value="F:carbohydrate binding"/>
    <property type="evidence" value="ECO:0007669"/>
    <property type="project" value="UniProtKB-KW"/>
</dbReference>
<dbReference type="InterPro" id="IPR016186">
    <property type="entry name" value="C-type_lectin-like/link_sf"/>
</dbReference>
<evidence type="ECO:0000256" key="5">
    <source>
        <dbReference type="ARBA" id="ARBA00022734"/>
    </source>
</evidence>
<evidence type="ECO:0000313" key="8">
    <source>
        <dbReference type="EMBL" id="ETE59623.1"/>
    </source>
</evidence>
<dbReference type="PANTHER" id="PTHR45710:SF35">
    <property type="entry name" value="C-TYPE LECTIN DOMAIN FAMILY 2 MEMBER D"/>
    <property type="match status" value="1"/>
</dbReference>
<protein>
    <submittedName>
        <fullName evidence="8">C-type lectin domain family 2 member D</fullName>
    </submittedName>
</protein>
<evidence type="ECO:0000259" key="7">
    <source>
        <dbReference type="PROSITE" id="PS50041"/>
    </source>
</evidence>
<comment type="subcellular location">
    <subcellularLocation>
        <location evidence="1">Cell membrane</location>
        <topology evidence="1">Single-pass type II membrane protein</topology>
    </subcellularLocation>
    <subcellularLocation>
        <location evidence="2">Secreted</location>
    </subcellularLocation>
</comment>
<accession>V8NDB3</accession>
<evidence type="ECO:0000256" key="2">
    <source>
        <dbReference type="ARBA" id="ARBA00004613"/>
    </source>
</evidence>
<dbReference type="AlphaFoldDB" id="V8NDB3"/>
<feature type="compositionally biased region" description="Acidic residues" evidence="6">
    <location>
        <begin position="196"/>
        <end position="208"/>
    </location>
</feature>
<dbReference type="PANTHER" id="PTHR45710">
    <property type="entry name" value="C-TYPE LECTIN DOMAIN-CONTAINING PROTEIN 180"/>
    <property type="match status" value="1"/>
</dbReference>
<dbReference type="GO" id="GO:0005576">
    <property type="term" value="C:extracellular region"/>
    <property type="evidence" value="ECO:0007669"/>
    <property type="project" value="UniProtKB-SubCell"/>
</dbReference>
<dbReference type="Gene3D" id="3.10.100.10">
    <property type="entry name" value="Mannose-Binding Protein A, subunit A"/>
    <property type="match status" value="1"/>
</dbReference>
<dbReference type="OrthoDB" id="9906043at2759"/>
<reference evidence="8 9" key="1">
    <citation type="journal article" date="2013" name="Proc. Natl. Acad. Sci. U.S.A.">
        <title>The king cobra genome reveals dynamic gene evolution and adaptation in the snake venom system.</title>
        <authorList>
            <person name="Vonk F.J."/>
            <person name="Casewell N.R."/>
            <person name="Henkel C.V."/>
            <person name="Heimberg A.M."/>
            <person name="Jansen H.J."/>
            <person name="McCleary R.J."/>
            <person name="Kerkkamp H.M."/>
            <person name="Vos R.A."/>
            <person name="Guerreiro I."/>
            <person name="Calvete J.J."/>
            <person name="Wuster W."/>
            <person name="Woods A.E."/>
            <person name="Logan J.M."/>
            <person name="Harrison R.A."/>
            <person name="Castoe T.A."/>
            <person name="de Koning A.P."/>
            <person name="Pollock D.D."/>
            <person name="Yandell M."/>
            <person name="Calderon D."/>
            <person name="Renjifo C."/>
            <person name="Currier R.B."/>
            <person name="Salgado D."/>
            <person name="Pla D."/>
            <person name="Sanz L."/>
            <person name="Hyder A.S."/>
            <person name="Ribeiro J.M."/>
            <person name="Arntzen J.W."/>
            <person name="van den Thillart G.E."/>
            <person name="Boetzer M."/>
            <person name="Pirovano W."/>
            <person name="Dirks R.P."/>
            <person name="Spaink H.P."/>
            <person name="Duboule D."/>
            <person name="McGlinn E."/>
            <person name="Kini R.M."/>
            <person name="Richardson M.K."/>
        </authorList>
    </citation>
    <scope>NUCLEOTIDE SEQUENCE</scope>
    <source>
        <tissue evidence="8">Blood</tissue>
    </source>
</reference>